<evidence type="ECO:0000313" key="2">
    <source>
        <dbReference type="Proteomes" id="UP001164250"/>
    </source>
</evidence>
<comment type="caution">
    <text evidence="1">The sequence shown here is derived from an EMBL/GenBank/DDBJ whole genome shotgun (WGS) entry which is preliminary data.</text>
</comment>
<name>A0ACC1BL43_9ROSI</name>
<accession>A0ACC1BL43</accession>
<protein>
    <submittedName>
        <fullName evidence="1">Uncharacterized protein</fullName>
    </submittedName>
</protein>
<proteinExistence type="predicted"/>
<organism evidence="1 2">
    <name type="scientific">Pistacia atlantica</name>
    <dbReference type="NCBI Taxonomy" id="434234"/>
    <lineage>
        <taxon>Eukaryota</taxon>
        <taxon>Viridiplantae</taxon>
        <taxon>Streptophyta</taxon>
        <taxon>Embryophyta</taxon>
        <taxon>Tracheophyta</taxon>
        <taxon>Spermatophyta</taxon>
        <taxon>Magnoliopsida</taxon>
        <taxon>eudicotyledons</taxon>
        <taxon>Gunneridae</taxon>
        <taxon>Pentapetalae</taxon>
        <taxon>rosids</taxon>
        <taxon>malvids</taxon>
        <taxon>Sapindales</taxon>
        <taxon>Anacardiaceae</taxon>
        <taxon>Pistacia</taxon>
    </lineage>
</organism>
<dbReference type="EMBL" id="CM047900">
    <property type="protein sequence ID" value="KAJ0099642.1"/>
    <property type="molecule type" value="Genomic_DNA"/>
</dbReference>
<reference evidence="2" key="1">
    <citation type="journal article" date="2023" name="G3 (Bethesda)">
        <title>Genome assembly and association tests identify interacting loci associated with vigor, precocity, and sex in interspecific pistachio rootstocks.</title>
        <authorList>
            <person name="Palmer W."/>
            <person name="Jacygrad E."/>
            <person name="Sagayaradj S."/>
            <person name="Cavanaugh K."/>
            <person name="Han R."/>
            <person name="Bertier L."/>
            <person name="Beede B."/>
            <person name="Kafkas S."/>
            <person name="Golino D."/>
            <person name="Preece J."/>
            <person name="Michelmore R."/>
        </authorList>
    </citation>
    <scope>NUCLEOTIDE SEQUENCE [LARGE SCALE GENOMIC DNA]</scope>
</reference>
<sequence length="811" mass="89090">MNLLRESNMQLREENKHNFEECQKLRDVAQKARADYDNLENLLREGQIETEACKKEIEALKKETEMLRMEKENLERRVCERCRNIDVEDYNRLKIDVWQMEEKLKAKDTEIEEMKTLGSKRQETIMQLEQQLASSRVELNEKEKKLNDILQAEAVRKPELEKQKRIIGQLKRKHDILSKEKEGIFKENQALSKQLDELKQGKKSMGDVTGEQVMKEKEEKDTRIQILERTVERQREELKKEKDDHQKEKERRQKGEKAIWDSAKNAEQWKTKISSELEQHKQAVKRLSDELQKIKNAECNLPEGTSVVQHLSGTNLDDHASSYLLAVENFERVARTVSSELGSGAPPLDTSVVSDASATATTGPAVATQALISSSSAGPAPSNLPPKAADGKDRLVLARTMVETRKQGRKLVRPRLGKPEEAQGDVEMTEAEGSSLGGKVASSQDVETQVNLTQQSQPLVRKRLASSTSELREESLLQGEPTTEIAAPAPKKSKGTDSPPEDAGGQSAAPLENIDSQPVIEESIDAVSDIPQEEADDAGKEEVDTTGEKTEELKESQQVDGASEAEMQNEKNNASEENLDKATGAEMASDEGLKDQTEQENQQLTLESESEREEGELLPDVTDPEGVADISNLVGSPEIGEVLPEAIGTPVVSPTRVEDEAMVAVAAETGDVTSPEAANDEKNEEGDVTEENVEGSDKSNDGNDHVAVEADQVPEAASVISETASTSSAAEPEASKHLSSSTTTAAEVKQASPVNNPPTIVNLRERARERAMQRQAGVVPPSVSRGRGRPAGRGRVARGGRGGRGQTPGQQ</sequence>
<evidence type="ECO:0000313" key="1">
    <source>
        <dbReference type="EMBL" id="KAJ0099642.1"/>
    </source>
</evidence>
<gene>
    <name evidence="1" type="ORF">Patl1_19768</name>
</gene>
<dbReference type="Proteomes" id="UP001164250">
    <property type="component" value="Chromosome 4"/>
</dbReference>
<keyword evidence="2" id="KW-1185">Reference proteome</keyword>